<dbReference type="GO" id="GO:0000776">
    <property type="term" value="C:kinetochore"/>
    <property type="evidence" value="ECO:0007669"/>
    <property type="project" value="TreeGrafter"/>
</dbReference>
<evidence type="ECO:0000256" key="4">
    <source>
        <dbReference type="ARBA" id="ARBA00022777"/>
    </source>
</evidence>
<dbReference type="PROSITE" id="PS50011">
    <property type="entry name" value="PROTEIN_KINASE_DOM"/>
    <property type="match status" value="1"/>
</dbReference>
<dbReference type="InterPro" id="IPR000719">
    <property type="entry name" value="Prot_kinase_dom"/>
</dbReference>
<protein>
    <recommendedName>
        <fullName evidence="7">Serine/threonine-protein kinase PLK</fullName>
        <ecNumber evidence="7">2.7.11.21</ecNumber>
    </recommendedName>
    <alternativeName>
        <fullName evidence="7">Polo-like kinase</fullName>
    </alternativeName>
</protein>
<dbReference type="GO" id="GO:0005737">
    <property type="term" value="C:cytoplasm"/>
    <property type="evidence" value="ECO:0007669"/>
    <property type="project" value="TreeGrafter"/>
</dbReference>
<dbReference type="InterPro" id="IPR000959">
    <property type="entry name" value="POLO_box_dom"/>
</dbReference>
<dbReference type="PROSITE" id="PS50078">
    <property type="entry name" value="POLO_BOX"/>
    <property type="match status" value="1"/>
</dbReference>
<dbReference type="CDD" id="cd13118">
    <property type="entry name" value="POLO_box_1"/>
    <property type="match status" value="1"/>
</dbReference>
<dbReference type="SUPFAM" id="SSF82615">
    <property type="entry name" value="Polo-box domain"/>
    <property type="match status" value="1"/>
</dbReference>
<organism evidence="10 11">
    <name type="scientific">Ascaris lumbricoides</name>
    <name type="common">Giant roundworm</name>
    <dbReference type="NCBI Taxonomy" id="6252"/>
    <lineage>
        <taxon>Eukaryota</taxon>
        <taxon>Metazoa</taxon>
        <taxon>Ecdysozoa</taxon>
        <taxon>Nematoda</taxon>
        <taxon>Chromadorea</taxon>
        <taxon>Rhabditida</taxon>
        <taxon>Spirurina</taxon>
        <taxon>Ascaridomorpha</taxon>
        <taxon>Ascaridoidea</taxon>
        <taxon>Ascarididae</taxon>
        <taxon>Ascaris</taxon>
    </lineage>
</organism>
<name>A0A9J2P5U9_ASCLU</name>
<evidence type="ECO:0000256" key="6">
    <source>
        <dbReference type="PROSITE-ProRule" id="PRU10141"/>
    </source>
</evidence>
<dbReference type="Pfam" id="PF00069">
    <property type="entry name" value="Pkinase"/>
    <property type="match status" value="1"/>
</dbReference>
<keyword evidence="1 7" id="KW-0723">Serine/threonine-protein kinase</keyword>
<feature type="domain" description="Protein kinase" evidence="8">
    <location>
        <begin position="39"/>
        <end position="301"/>
    </location>
</feature>
<comment type="catalytic activity">
    <reaction evidence="7">
        <text>L-threonyl-[protein] + ATP = O-phospho-L-threonyl-[protein] + ADP + H(+)</text>
        <dbReference type="Rhea" id="RHEA:46608"/>
        <dbReference type="Rhea" id="RHEA-COMP:11060"/>
        <dbReference type="Rhea" id="RHEA-COMP:11605"/>
        <dbReference type="ChEBI" id="CHEBI:15378"/>
        <dbReference type="ChEBI" id="CHEBI:30013"/>
        <dbReference type="ChEBI" id="CHEBI:30616"/>
        <dbReference type="ChEBI" id="CHEBI:61977"/>
        <dbReference type="ChEBI" id="CHEBI:456216"/>
        <dbReference type="EC" id="2.7.11.21"/>
    </reaction>
</comment>
<keyword evidence="5 6" id="KW-0067">ATP-binding</keyword>
<dbReference type="SMART" id="SM00220">
    <property type="entry name" value="S_TKc"/>
    <property type="match status" value="1"/>
</dbReference>
<dbReference type="GO" id="GO:0000922">
    <property type="term" value="C:spindle pole"/>
    <property type="evidence" value="ECO:0007669"/>
    <property type="project" value="TreeGrafter"/>
</dbReference>
<dbReference type="InterPro" id="IPR017441">
    <property type="entry name" value="Protein_kinase_ATP_BS"/>
</dbReference>
<dbReference type="PROSITE" id="PS00107">
    <property type="entry name" value="PROTEIN_KINASE_ATP"/>
    <property type="match status" value="1"/>
</dbReference>
<keyword evidence="3 6" id="KW-0547">Nucleotide-binding</keyword>
<dbReference type="GO" id="GO:0007052">
    <property type="term" value="P:mitotic spindle organization"/>
    <property type="evidence" value="ECO:0007669"/>
    <property type="project" value="TreeGrafter"/>
</dbReference>
<evidence type="ECO:0000256" key="7">
    <source>
        <dbReference type="RuleBase" id="RU361162"/>
    </source>
</evidence>
<dbReference type="GO" id="GO:0005634">
    <property type="term" value="C:nucleus"/>
    <property type="evidence" value="ECO:0007669"/>
    <property type="project" value="TreeGrafter"/>
</dbReference>
<proteinExistence type="inferred from homology"/>
<evidence type="ECO:0000313" key="10">
    <source>
        <dbReference type="Proteomes" id="UP000036681"/>
    </source>
</evidence>
<dbReference type="InterPro" id="IPR036947">
    <property type="entry name" value="POLO_box_dom_sf"/>
</dbReference>
<evidence type="ECO:0000259" key="8">
    <source>
        <dbReference type="PROSITE" id="PS50011"/>
    </source>
</evidence>
<dbReference type="WBParaSite" id="ALUE_0000526501-mRNA-1">
    <property type="protein sequence ID" value="ALUE_0000526501-mRNA-1"/>
    <property type="gene ID" value="ALUE_0000526501"/>
</dbReference>
<evidence type="ECO:0000313" key="11">
    <source>
        <dbReference type="WBParaSite" id="ALUE_0000526501-mRNA-1"/>
    </source>
</evidence>
<keyword evidence="4 7" id="KW-0418">Kinase</keyword>
<evidence type="ECO:0000256" key="5">
    <source>
        <dbReference type="ARBA" id="ARBA00022840"/>
    </source>
</evidence>
<dbReference type="InterPro" id="IPR011009">
    <property type="entry name" value="Kinase-like_dom_sf"/>
</dbReference>
<feature type="binding site" evidence="6">
    <location>
        <position position="73"/>
    </location>
    <ligand>
        <name>ATP</name>
        <dbReference type="ChEBI" id="CHEBI:30616"/>
    </ligand>
</feature>
<reference evidence="11" key="1">
    <citation type="submission" date="2023-03" db="UniProtKB">
        <authorList>
            <consortium name="WormBaseParasite"/>
        </authorList>
    </citation>
    <scope>IDENTIFICATION</scope>
</reference>
<dbReference type="InterPro" id="IPR008271">
    <property type="entry name" value="Ser/Thr_kinase_AS"/>
</dbReference>
<dbReference type="GO" id="GO:0005524">
    <property type="term" value="F:ATP binding"/>
    <property type="evidence" value="ECO:0007669"/>
    <property type="project" value="UniProtKB-UniRule"/>
</dbReference>
<dbReference type="EC" id="2.7.11.21" evidence="7"/>
<dbReference type="Proteomes" id="UP000036681">
    <property type="component" value="Unplaced"/>
</dbReference>
<dbReference type="PANTHER" id="PTHR24345">
    <property type="entry name" value="SERINE/THREONINE-PROTEIN KINASE PLK"/>
    <property type="match status" value="1"/>
</dbReference>
<dbReference type="Gene3D" id="3.30.1120.30">
    <property type="entry name" value="POLO box domain"/>
    <property type="match status" value="2"/>
</dbReference>
<sequence>MAPKIDQLGPSTSKCNIRKLDSDGDVPATLFDPIQSRQYSLLTFLGKGAYGRCYEMEENPQSSNGDSIKVALKVVSKSSLKDRIHIDKIRREVTIHKSLDHDNIIKLLSFFEDKVNLYMVLELGVYGNLLSNIQASKTGHLSELVARSYMREIVGAVVYLHEVAGILHRDLKPGNILLGLKNQIKLADFGLAVKIADLANVSRSLSGTPNYMSPEVLDSRGHSKESEAWALGCIFYCMLVGKAPFESESLEKTFSRIRQCDYFIPLEARISERARGLIRRLLDPDVGRRLKVINIMRCDYFSNSNTVTMTNAPATPANDPLNFVFPGYEASVIGSYQACVLSRDSGLGVDRMRTPRPDDPLLLLNWFMSGRIDVTNDPARPVNGNILMVNKWVDYTNRYGFGCVLSDGTECVQYIDGSLYAHRNAASYERERSQLVMNPNEMPLTVYEWASVSDVSDPLILRKIKLAALFSAYMHRELQSASPFVCTDLCMNYLVYQKRGNGALVMVLSDRTTQINFLETHEKLVIRFDESGDISVIVIHPERGMHSYRMWVRTSPPALAENRRVYDLVMEARCRLGDHSSRPYYATEC</sequence>
<keyword evidence="2 7" id="KW-0808">Transferase</keyword>
<dbReference type="Gene3D" id="3.30.200.20">
    <property type="entry name" value="Phosphorylase Kinase, domain 1"/>
    <property type="match status" value="1"/>
</dbReference>
<dbReference type="InterPro" id="IPR033701">
    <property type="entry name" value="POLO_box_1"/>
</dbReference>
<dbReference type="GO" id="GO:0004674">
    <property type="term" value="F:protein serine/threonine kinase activity"/>
    <property type="evidence" value="ECO:0007669"/>
    <property type="project" value="UniProtKB-KW"/>
</dbReference>
<accession>A0A9J2P5U9</accession>
<dbReference type="PROSITE" id="PS00108">
    <property type="entry name" value="PROTEIN_KINASE_ST"/>
    <property type="match status" value="1"/>
</dbReference>
<evidence type="ECO:0000259" key="9">
    <source>
        <dbReference type="PROSITE" id="PS50078"/>
    </source>
</evidence>
<dbReference type="AlphaFoldDB" id="A0A9J2P5U9"/>
<dbReference type="Gene3D" id="1.10.510.10">
    <property type="entry name" value="Transferase(Phosphotransferase) domain 1"/>
    <property type="match status" value="1"/>
</dbReference>
<dbReference type="FunFam" id="3.30.200.20:FF:000042">
    <property type="entry name" value="Aurora kinase A"/>
    <property type="match status" value="1"/>
</dbReference>
<feature type="domain" description="POLO box" evidence="9">
    <location>
        <begin position="388"/>
        <end position="476"/>
    </location>
</feature>
<dbReference type="SUPFAM" id="SSF56112">
    <property type="entry name" value="Protein kinase-like (PK-like)"/>
    <property type="match status" value="1"/>
</dbReference>
<evidence type="ECO:0000256" key="3">
    <source>
        <dbReference type="ARBA" id="ARBA00022741"/>
    </source>
</evidence>
<comment type="similarity">
    <text evidence="7">Belongs to the protein kinase superfamily. Ser/Thr protein kinase family. CDC5/Polo subfamily.</text>
</comment>
<evidence type="ECO:0000256" key="2">
    <source>
        <dbReference type="ARBA" id="ARBA00022679"/>
    </source>
</evidence>
<dbReference type="PANTHER" id="PTHR24345:SF43">
    <property type="entry name" value="INACTIVE SERINE_THREONINE-PROTEIN KINASE PLK5"/>
    <property type="match status" value="1"/>
</dbReference>
<dbReference type="GO" id="GO:0005813">
    <property type="term" value="C:centrosome"/>
    <property type="evidence" value="ECO:0007669"/>
    <property type="project" value="TreeGrafter"/>
</dbReference>
<evidence type="ECO:0000256" key="1">
    <source>
        <dbReference type="ARBA" id="ARBA00022527"/>
    </source>
</evidence>
<keyword evidence="10" id="KW-1185">Reference proteome</keyword>